<feature type="domain" description="RCK C-terminal" evidence="1">
    <location>
        <begin position="106"/>
        <end position="192"/>
    </location>
</feature>
<protein>
    <submittedName>
        <fullName evidence="2">Potassium channel protein</fullName>
    </submittedName>
</protein>
<dbReference type="PANTHER" id="PTHR30445">
    <property type="entry name" value="K(+)_H(+) ANTIPORTER SUBUNIT KHTT"/>
    <property type="match status" value="1"/>
</dbReference>
<dbReference type="AlphaFoldDB" id="A0A4P8WKD9"/>
<dbReference type="SUPFAM" id="SSF116726">
    <property type="entry name" value="TrkA C-terminal domain-like"/>
    <property type="match status" value="2"/>
</dbReference>
<dbReference type="Gene3D" id="3.30.70.1450">
    <property type="entry name" value="Regulator of K+ conductance, C-terminal domain"/>
    <property type="match status" value="2"/>
</dbReference>
<dbReference type="InterPro" id="IPR026022">
    <property type="entry name" value="PhoU_dom"/>
</dbReference>
<gene>
    <name evidence="2" type="ORF">FEJ81_17220</name>
</gene>
<dbReference type="Proteomes" id="UP000302218">
    <property type="component" value="Chromosome"/>
</dbReference>
<dbReference type="RefSeq" id="WP_138246447.1">
    <property type="nucleotide sequence ID" value="NZ_CP040330.1"/>
</dbReference>
<keyword evidence="2" id="KW-0406">Ion transport</keyword>
<reference evidence="3" key="1">
    <citation type="submission" date="2019-05" db="EMBL/GenBank/DDBJ databases">
        <title>Genome sequence and methylation pattern of the halophilic Archaeon Natrinema versiforme BOL5-4.</title>
        <authorList>
            <person name="DasSarma P."/>
            <person name="Anton B.P."/>
            <person name="DasSarma S.L."/>
            <person name="Martinez F.L."/>
            <person name="Guzman D."/>
            <person name="Roberts R.J."/>
            <person name="DasSarma S."/>
        </authorList>
    </citation>
    <scope>NUCLEOTIDE SEQUENCE [LARGE SCALE GENOMIC DNA]</scope>
    <source>
        <strain evidence="3">BOL5-4</strain>
    </source>
</reference>
<dbReference type="KEGG" id="nvr:FEJ81_17220"/>
<evidence type="ECO:0000313" key="2">
    <source>
        <dbReference type="EMBL" id="QCS43997.1"/>
    </source>
</evidence>
<dbReference type="GeneID" id="40267051"/>
<dbReference type="InterPro" id="IPR050144">
    <property type="entry name" value="AAE_transporter"/>
</dbReference>
<feature type="domain" description="RCK C-terminal" evidence="1">
    <location>
        <begin position="310"/>
        <end position="394"/>
    </location>
</feature>
<dbReference type="InterPro" id="IPR038078">
    <property type="entry name" value="PhoU-like_sf"/>
</dbReference>
<keyword evidence="2" id="KW-0813">Transport</keyword>
<dbReference type="PROSITE" id="PS51202">
    <property type="entry name" value="RCK_C"/>
    <property type="match status" value="2"/>
</dbReference>
<dbReference type="Pfam" id="PF02080">
    <property type="entry name" value="TrkA_C"/>
    <property type="match status" value="2"/>
</dbReference>
<sequence>MREITYEPRNVREILVELKDSSELAVDLAYSAVRYDDRSLADEVLELESRVNYLQYHARIALMLAAKRAEEAERLVGLFQVAASAVRITEAAADIARIVRSGDGVPDAFERAFPDADERLVRATVAADSDLAGARLRDLELDRETGVVLIAIRPDGEWSFAPEGDDRLSAGDVIVGRGPREGIEAVYRRATGESFPTPEPSTAAAESEAIARAADTVVELKDMAELAAGLAYGAARFDSDALAREVLTLEEASDAHETRLETWVIEADDDVGSPEQLRGLLHLAAASEVICDAAVDIAEVVLREVELPPVFGAALADSEEAIAAVSVGAGSDLDGTTVAALEFEEGTGVVVLAIHADDGWTFDPDADRPCSAGETLLVRGPPLGIDHLREVAGNGDEGL</sequence>
<dbReference type="PANTHER" id="PTHR30445:SF8">
    <property type="entry name" value="K(+)_H(+) ANTIPORTER SUBUNIT KHTT"/>
    <property type="match status" value="1"/>
</dbReference>
<dbReference type="EMBL" id="CP040330">
    <property type="protein sequence ID" value="QCS43997.1"/>
    <property type="molecule type" value="Genomic_DNA"/>
</dbReference>
<proteinExistence type="predicted"/>
<evidence type="ECO:0000259" key="1">
    <source>
        <dbReference type="PROSITE" id="PS51202"/>
    </source>
</evidence>
<dbReference type="OrthoDB" id="85913at2157"/>
<evidence type="ECO:0000313" key="3">
    <source>
        <dbReference type="Proteomes" id="UP000302218"/>
    </source>
</evidence>
<dbReference type="InterPro" id="IPR036721">
    <property type="entry name" value="RCK_C_sf"/>
</dbReference>
<name>A0A4P8WKD9_9EURY</name>
<dbReference type="SUPFAM" id="SSF109755">
    <property type="entry name" value="PhoU-like"/>
    <property type="match status" value="1"/>
</dbReference>
<accession>A0A4P8WKD9</accession>
<organism evidence="2 3">
    <name type="scientific">Natrinema versiforme</name>
    <dbReference type="NCBI Taxonomy" id="88724"/>
    <lineage>
        <taxon>Archaea</taxon>
        <taxon>Methanobacteriati</taxon>
        <taxon>Methanobacteriota</taxon>
        <taxon>Stenosarchaea group</taxon>
        <taxon>Halobacteria</taxon>
        <taxon>Halobacteriales</taxon>
        <taxon>Natrialbaceae</taxon>
        <taxon>Natrinema</taxon>
    </lineage>
</organism>
<dbReference type="Pfam" id="PF01895">
    <property type="entry name" value="PhoU"/>
    <property type="match status" value="1"/>
</dbReference>
<dbReference type="GO" id="GO:0006813">
    <property type="term" value="P:potassium ion transport"/>
    <property type="evidence" value="ECO:0007669"/>
    <property type="project" value="InterPro"/>
</dbReference>
<keyword evidence="2" id="KW-0407">Ion channel</keyword>
<dbReference type="GO" id="GO:0008324">
    <property type="term" value="F:monoatomic cation transmembrane transporter activity"/>
    <property type="evidence" value="ECO:0007669"/>
    <property type="project" value="InterPro"/>
</dbReference>
<dbReference type="Gene3D" id="1.20.58.220">
    <property type="entry name" value="Phosphate transport system protein phou homolog 2, domain 2"/>
    <property type="match status" value="2"/>
</dbReference>
<dbReference type="InterPro" id="IPR006037">
    <property type="entry name" value="RCK_C"/>
</dbReference>